<dbReference type="Gene3D" id="3.40.50.2000">
    <property type="entry name" value="Glycogen Phosphorylase B"/>
    <property type="match status" value="1"/>
</dbReference>
<proteinExistence type="predicted"/>
<evidence type="ECO:0008006" key="3">
    <source>
        <dbReference type="Google" id="ProtNLM"/>
    </source>
</evidence>
<name>A0A5C5Z600_9BACT</name>
<protein>
    <recommendedName>
        <fullName evidence="3">O-GlcNAc transferase C-terminal domain-containing protein</fullName>
    </recommendedName>
</protein>
<keyword evidence="2" id="KW-1185">Reference proteome</keyword>
<sequence>MMIRMGMQELVAGDEHEYVEIAAELLQNLSGLRELRTQIRHGFHNSPFTDISGLVRELEATMTGWATGRLAPFTMLETRRTC</sequence>
<dbReference type="EMBL" id="SJPJ01000001">
    <property type="protein sequence ID" value="TWT82251.1"/>
    <property type="molecule type" value="Genomic_DNA"/>
</dbReference>
<dbReference type="Proteomes" id="UP000315010">
    <property type="component" value="Unassembled WGS sequence"/>
</dbReference>
<comment type="caution">
    <text evidence="1">The sequence shown here is derived from an EMBL/GenBank/DDBJ whole genome shotgun (WGS) entry which is preliminary data.</text>
</comment>
<evidence type="ECO:0000313" key="1">
    <source>
        <dbReference type="EMBL" id="TWT82251.1"/>
    </source>
</evidence>
<accession>A0A5C5Z600</accession>
<dbReference type="AlphaFoldDB" id="A0A5C5Z600"/>
<gene>
    <name evidence="1" type="ORF">CA13_37130</name>
</gene>
<reference evidence="1 2" key="1">
    <citation type="submission" date="2019-02" db="EMBL/GenBank/DDBJ databases">
        <title>Deep-cultivation of Planctomycetes and their phenomic and genomic characterization uncovers novel biology.</title>
        <authorList>
            <person name="Wiegand S."/>
            <person name="Jogler M."/>
            <person name="Boedeker C."/>
            <person name="Pinto D."/>
            <person name="Vollmers J."/>
            <person name="Rivas-Marin E."/>
            <person name="Kohn T."/>
            <person name="Peeters S.H."/>
            <person name="Heuer A."/>
            <person name="Rast P."/>
            <person name="Oberbeckmann S."/>
            <person name="Bunk B."/>
            <person name="Jeske O."/>
            <person name="Meyerdierks A."/>
            <person name="Storesund J.E."/>
            <person name="Kallscheuer N."/>
            <person name="Luecker S."/>
            <person name="Lage O.M."/>
            <person name="Pohl T."/>
            <person name="Merkel B.J."/>
            <person name="Hornburger P."/>
            <person name="Mueller R.-W."/>
            <person name="Bruemmer F."/>
            <person name="Labrenz M."/>
            <person name="Spormann A.M."/>
            <person name="Op Den Camp H."/>
            <person name="Overmann J."/>
            <person name="Amann R."/>
            <person name="Jetten M.S.M."/>
            <person name="Mascher T."/>
            <person name="Medema M.H."/>
            <person name="Devos D.P."/>
            <person name="Kaster A.-K."/>
            <person name="Ovreas L."/>
            <person name="Rohde M."/>
            <person name="Galperin M.Y."/>
            <person name="Jogler C."/>
        </authorList>
    </citation>
    <scope>NUCLEOTIDE SEQUENCE [LARGE SCALE GENOMIC DNA]</scope>
    <source>
        <strain evidence="1 2">CA13</strain>
    </source>
</reference>
<evidence type="ECO:0000313" key="2">
    <source>
        <dbReference type="Proteomes" id="UP000315010"/>
    </source>
</evidence>
<organism evidence="1 2">
    <name type="scientific">Novipirellula herctigrandis</name>
    <dbReference type="NCBI Taxonomy" id="2527986"/>
    <lineage>
        <taxon>Bacteria</taxon>
        <taxon>Pseudomonadati</taxon>
        <taxon>Planctomycetota</taxon>
        <taxon>Planctomycetia</taxon>
        <taxon>Pirellulales</taxon>
        <taxon>Pirellulaceae</taxon>
        <taxon>Novipirellula</taxon>
    </lineage>
</organism>